<proteinExistence type="predicted"/>
<name>E0UBU7_GLOV7</name>
<dbReference type="AlphaFoldDB" id="E0UBU7"/>
<dbReference type="eggNOG" id="ENOG502Z8ZN">
    <property type="taxonomic scope" value="Bacteria"/>
</dbReference>
<sequence>MKELFYQPKWSSILANLNVSPPYIADFDSASAMLRATAAYLRGEDFPGLGITSPAVEPLFSLVNQLPRPLQEFIYTTGSANEGIPPERLKDTRIEVVAQWMVNQYPLKEYPAVAIGSSSGAMVHLYAALGIPWLPQTFLVPVKHPGLDPDEPKKYLEWGKKYAPAFLEANPEIVLHQMHDPNEDRLTSQGMTYFRVKRLRLGTAFERFIENSLPQGGTIFLVECQNSWPTTQVSERHIFQFGAVGGMNSQEFLYGSERVAEYIQRYHPSQQKWDAPEPDAESPEAEWGFRPELAEDVERFARERGYRVRRIVFDEPAYPSPFVAELYRWWYKQQKILTNRLLIESFVLLEPFWMLQTGSIPFWLTFNKQPSLDWLLDYLKSSQSYNEIYMMLFSHGVESVGLVSIEQWRAVLARAKEKGDFIGVDQDKYPRDFASMIRYYTDLKRTISQRYPLPEPLTLEQLDQFISEQGQQFPVRWLD</sequence>
<dbReference type="KEGG" id="cyj:Cyan7822_3210"/>
<dbReference type="EMBL" id="CP002198">
    <property type="protein sequence ID" value="ADN15162.1"/>
    <property type="molecule type" value="Genomic_DNA"/>
</dbReference>
<dbReference type="OrthoDB" id="501208at2"/>
<protein>
    <submittedName>
        <fullName evidence="1">Uncharacterized protein</fullName>
    </submittedName>
</protein>
<organism evidence="1 2">
    <name type="scientific">Gloeothece verrucosa (strain PCC 7822)</name>
    <name type="common">Cyanothece sp. (strain PCC 7822)</name>
    <dbReference type="NCBI Taxonomy" id="497965"/>
    <lineage>
        <taxon>Bacteria</taxon>
        <taxon>Bacillati</taxon>
        <taxon>Cyanobacteriota</taxon>
        <taxon>Cyanophyceae</taxon>
        <taxon>Oscillatoriophycideae</taxon>
        <taxon>Chroococcales</taxon>
        <taxon>Aphanothecaceae</taxon>
        <taxon>Gloeothece</taxon>
        <taxon>Gloeothece verrucosa</taxon>
    </lineage>
</organism>
<accession>E0UBU7</accession>
<evidence type="ECO:0000313" key="1">
    <source>
        <dbReference type="EMBL" id="ADN15162.1"/>
    </source>
</evidence>
<dbReference type="Proteomes" id="UP000008206">
    <property type="component" value="Chromosome"/>
</dbReference>
<gene>
    <name evidence="1" type="ordered locus">Cyan7822_3210</name>
</gene>
<evidence type="ECO:0000313" key="2">
    <source>
        <dbReference type="Proteomes" id="UP000008206"/>
    </source>
</evidence>
<reference evidence="2" key="1">
    <citation type="journal article" date="2011" name="MBio">
        <title>Novel metabolic attributes of the genus Cyanothece, comprising a group of unicellular nitrogen-fixing Cyanobacteria.</title>
        <authorList>
            <person name="Bandyopadhyay A."/>
            <person name="Elvitigala T."/>
            <person name="Welsh E."/>
            <person name="Stockel J."/>
            <person name="Liberton M."/>
            <person name="Min H."/>
            <person name="Sherman L.A."/>
            <person name="Pakrasi H.B."/>
        </authorList>
    </citation>
    <scope>NUCLEOTIDE SEQUENCE [LARGE SCALE GENOMIC DNA]</scope>
    <source>
        <strain evidence="2">PCC 7822</strain>
    </source>
</reference>
<keyword evidence="2" id="KW-1185">Reference proteome</keyword>
<dbReference type="STRING" id="497965.Cyan7822_3210"/>
<dbReference type="HOGENOM" id="CLU_590316_0_0_3"/>